<sequence>MAKLTTYISSGDARAQAEFYTNALGGEIHSVMTYGDHGDAPEELKDKVLHLNMTAAGVTFLMSDHSHEPLQPGNAIHINLEFATEEEAHDAFAKLGEGGQVTQPLIPAFWGALFGIVVDKYGIPWMITTEPKQPQE</sequence>
<dbReference type="AlphaFoldDB" id="A0A223D4Z1"/>
<dbReference type="InterPro" id="IPR029068">
    <property type="entry name" value="Glyas_Bleomycin-R_OHBP_Dase"/>
</dbReference>
<name>A0A223D4Z1_9BACL</name>
<proteinExistence type="predicted"/>
<dbReference type="Gene3D" id="3.10.180.10">
    <property type="entry name" value="2,3-Dihydroxybiphenyl 1,2-Dioxygenase, domain 1"/>
    <property type="match status" value="1"/>
</dbReference>
<dbReference type="Pfam" id="PF00903">
    <property type="entry name" value="Glyoxalase"/>
    <property type="match status" value="1"/>
</dbReference>
<reference evidence="2 3" key="1">
    <citation type="journal article" date="2015" name="Int. J. Syst. Evol. Microbiol.">
        <title>Tumebacillus algifaecis sp. nov., isolated from decomposing algal scum.</title>
        <authorList>
            <person name="Wu Y.F."/>
            <person name="Zhang B."/>
            <person name="Xing P."/>
            <person name="Wu Q.L."/>
            <person name="Liu S.J."/>
        </authorList>
    </citation>
    <scope>NUCLEOTIDE SEQUENCE [LARGE SCALE GENOMIC DNA]</scope>
    <source>
        <strain evidence="2 3">THMBR28</strain>
    </source>
</reference>
<keyword evidence="3" id="KW-1185">Reference proteome</keyword>
<evidence type="ECO:0000313" key="2">
    <source>
        <dbReference type="EMBL" id="ASS76641.1"/>
    </source>
</evidence>
<dbReference type="KEGG" id="tab:CIG75_17810"/>
<evidence type="ECO:0000259" key="1">
    <source>
        <dbReference type="Pfam" id="PF00903"/>
    </source>
</evidence>
<gene>
    <name evidence="2" type="ORF">CIG75_17810</name>
</gene>
<protein>
    <recommendedName>
        <fullName evidence="1">Glyoxalase/fosfomycin resistance/dioxygenase domain-containing protein</fullName>
    </recommendedName>
</protein>
<dbReference type="InterPro" id="IPR004360">
    <property type="entry name" value="Glyas_Fos-R_dOase_dom"/>
</dbReference>
<dbReference type="PANTHER" id="PTHR33990">
    <property type="entry name" value="PROTEIN YJDN-RELATED"/>
    <property type="match status" value="1"/>
</dbReference>
<organism evidence="2 3">
    <name type="scientific">Tumebacillus algifaecis</name>
    <dbReference type="NCBI Taxonomy" id="1214604"/>
    <lineage>
        <taxon>Bacteria</taxon>
        <taxon>Bacillati</taxon>
        <taxon>Bacillota</taxon>
        <taxon>Bacilli</taxon>
        <taxon>Bacillales</taxon>
        <taxon>Alicyclobacillaceae</taxon>
        <taxon>Tumebacillus</taxon>
    </lineage>
</organism>
<dbReference type="CDD" id="cd06588">
    <property type="entry name" value="PhnB_like"/>
    <property type="match status" value="1"/>
</dbReference>
<dbReference type="Proteomes" id="UP000214688">
    <property type="component" value="Chromosome"/>
</dbReference>
<evidence type="ECO:0000313" key="3">
    <source>
        <dbReference type="Proteomes" id="UP000214688"/>
    </source>
</evidence>
<dbReference type="EMBL" id="CP022657">
    <property type="protein sequence ID" value="ASS76641.1"/>
    <property type="molecule type" value="Genomic_DNA"/>
</dbReference>
<dbReference type="SUPFAM" id="SSF54593">
    <property type="entry name" value="Glyoxalase/Bleomycin resistance protein/Dihydroxybiphenyl dioxygenase"/>
    <property type="match status" value="1"/>
</dbReference>
<feature type="domain" description="Glyoxalase/fosfomycin resistance/dioxygenase" evidence="1">
    <location>
        <begin position="9"/>
        <end position="127"/>
    </location>
</feature>
<dbReference type="InterPro" id="IPR028973">
    <property type="entry name" value="PhnB-like"/>
</dbReference>
<dbReference type="PANTHER" id="PTHR33990:SF1">
    <property type="entry name" value="PROTEIN YJDN"/>
    <property type="match status" value="1"/>
</dbReference>
<dbReference type="RefSeq" id="WP_094237872.1">
    <property type="nucleotide sequence ID" value="NZ_CP022657.1"/>
</dbReference>
<dbReference type="OrthoDB" id="9795306at2"/>
<accession>A0A223D4Z1</accession>